<dbReference type="Gene3D" id="3.40.630.30">
    <property type="match status" value="1"/>
</dbReference>
<dbReference type="InterPro" id="IPR000182">
    <property type="entry name" value="GNAT_dom"/>
</dbReference>
<accession>A0A1S2LPF7</accession>
<dbReference type="EMBL" id="MLQQ01000010">
    <property type="protein sequence ID" value="OIJ14003.1"/>
    <property type="molecule type" value="Genomic_DNA"/>
</dbReference>
<keyword evidence="3" id="KW-1185">Reference proteome</keyword>
<evidence type="ECO:0000313" key="3">
    <source>
        <dbReference type="Proteomes" id="UP000180098"/>
    </source>
</evidence>
<dbReference type="Proteomes" id="UP000180098">
    <property type="component" value="Unassembled WGS sequence"/>
</dbReference>
<dbReference type="GO" id="GO:0016747">
    <property type="term" value="F:acyltransferase activity, transferring groups other than amino-acyl groups"/>
    <property type="evidence" value="ECO:0007669"/>
    <property type="project" value="InterPro"/>
</dbReference>
<dbReference type="InterPro" id="IPR016181">
    <property type="entry name" value="Acyl_CoA_acyltransferase"/>
</dbReference>
<sequence>MNKQIRMLTSEDFPYLEAMDTGIEDDYVVRIFHSLTTENHRLYGLFIDGQMASMGGYTIFAERYAMLGRLRSDRRFRGNNLATQLISYIMNQAFQVDGIQWVGANTQEYNIPARRVVEKLRLKPYVMLHGAVTKDTSALETGAKPWKHIDSIERKKQWLKEVYLKSSSVFPYECYYSFPASKELFCNEDIEKWSFYENEEKTRVLITKYDQKKDHYLHVVYPWSDMLSQKGLWETIAKDYRKLKEQVEGDTYIWIDLTKEEAQSLPENHQFELPSPWILYGVEKENYNLVDEIKLSSSF</sequence>
<feature type="domain" description="N-acetyltransferase" evidence="1">
    <location>
        <begin position="3"/>
        <end position="159"/>
    </location>
</feature>
<evidence type="ECO:0000313" key="2">
    <source>
        <dbReference type="EMBL" id="OIJ14003.1"/>
    </source>
</evidence>
<protein>
    <submittedName>
        <fullName evidence="2">GNAT family N-acetyltransferase</fullName>
    </submittedName>
</protein>
<dbReference type="AlphaFoldDB" id="A0A1S2LPF7"/>
<name>A0A1S2LPF7_9BACI</name>
<proteinExistence type="predicted"/>
<dbReference type="SUPFAM" id="SSF55729">
    <property type="entry name" value="Acyl-CoA N-acyltransferases (Nat)"/>
    <property type="match status" value="1"/>
</dbReference>
<keyword evidence="2" id="KW-0808">Transferase</keyword>
<organism evidence="2 3">
    <name type="scientific">Anaerobacillus arseniciselenatis</name>
    <dbReference type="NCBI Taxonomy" id="85682"/>
    <lineage>
        <taxon>Bacteria</taxon>
        <taxon>Bacillati</taxon>
        <taxon>Bacillota</taxon>
        <taxon>Bacilli</taxon>
        <taxon>Bacillales</taxon>
        <taxon>Bacillaceae</taxon>
        <taxon>Anaerobacillus</taxon>
    </lineage>
</organism>
<dbReference type="RefSeq" id="WP_071312697.1">
    <property type="nucleotide sequence ID" value="NZ_MLQQ01000010.1"/>
</dbReference>
<dbReference type="OrthoDB" id="2423856at2"/>
<dbReference type="Pfam" id="PF00583">
    <property type="entry name" value="Acetyltransf_1"/>
    <property type="match status" value="1"/>
</dbReference>
<evidence type="ECO:0000259" key="1">
    <source>
        <dbReference type="PROSITE" id="PS51186"/>
    </source>
</evidence>
<comment type="caution">
    <text evidence="2">The sequence shown here is derived from an EMBL/GenBank/DDBJ whole genome shotgun (WGS) entry which is preliminary data.</text>
</comment>
<reference evidence="2 3" key="1">
    <citation type="submission" date="2016-10" db="EMBL/GenBank/DDBJ databases">
        <title>Draft genome sequences of four alkaliphilic bacteria belonging to the Anaerobacillus genus.</title>
        <authorList>
            <person name="Bassil N.M."/>
            <person name="Lloyd J.R."/>
        </authorList>
    </citation>
    <scope>NUCLEOTIDE SEQUENCE [LARGE SCALE GENOMIC DNA]</scope>
    <source>
        <strain evidence="2 3">DSM 15340</strain>
    </source>
</reference>
<gene>
    <name evidence="2" type="ORF">BKP35_07290</name>
</gene>
<dbReference type="PROSITE" id="PS51186">
    <property type="entry name" value="GNAT"/>
    <property type="match status" value="1"/>
</dbReference>